<dbReference type="Proteomes" id="UP000024635">
    <property type="component" value="Unassembled WGS sequence"/>
</dbReference>
<protein>
    <submittedName>
        <fullName evidence="2">Uncharacterized protein</fullName>
    </submittedName>
</protein>
<accession>A0A016USF0</accession>
<name>A0A016USF0_9BILA</name>
<reference evidence="3" key="1">
    <citation type="journal article" date="2015" name="Nat. Genet.">
        <title>The genome and transcriptome of the zoonotic hookworm Ancylostoma ceylanicum identify infection-specific gene families.</title>
        <authorList>
            <person name="Schwarz E.M."/>
            <person name="Hu Y."/>
            <person name="Antoshechkin I."/>
            <person name="Miller M.M."/>
            <person name="Sternberg P.W."/>
            <person name="Aroian R.V."/>
        </authorList>
    </citation>
    <scope>NUCLEOTIDE SEQUENCE</scope>
    <source>
        <strain evidence="3">HY135</strain>
    </source>
</reference>
<feature type="compositionally biased region" description="Basic and acidic residues" evidence="1">
    <location>
        <begin position="278"/>
        <end position="293"/>
    </location>
</feature>
<feature type="region of interest" description="Disordered" evidence="1">
    <location>
        <begin position="399"/>
        <end position="443"/>
    </location>
</feature>
<sequence>MREKAQTRGSPPMYFAFLTAFISPKAERRAGECACACVGVRKRLTDIVVTNAFWATSNAKHAVMDDDDVVVSVENCPSLRESPRRASKAVKPQGGSISSNSLLKQAIANRLKPQTTTDEGQLQQRYISVNDTNRILKSAGDLNETSDDASTKEVSAESVARSEATGSAVSNTPQHLNEKLAPKVNSSPTSSDEMKRKLAANHDQSFNSYREVSDRTDKGNHVDSNREEHVHPDSDEELWENNMLQNRRDQPMISRMRKGSLQHDGQGYPKNNVADDLGQTRHSPDINAKHSEFAGDSSPAKKKHSVAHDRNHLIDGSSNHFPTLSTVTPLASTDPVSCSNVQNNITGHNFTLGSKQNKIPEHQNERKGSMSPMESPHAAMTPHKCVTFSDQVQLHEIEPNDLPISENEEFESGSEADEESQSLHDTTANHQHIGGETPEIGLDYRSQQGAPSQFKEEECQTVESLLHSRFSIGAFFDRYSQTPHHSMGSYENLGSNSSLLSGRSSQESLHTGLTHRFSDNETSAPMQMMSQSIPQYSSHSDQESGPDFLRGYHRDKREQNHCRHVLTENEMPQNIHNLARLEANFISQLRGNTEQTPRDEEDMRRQFIISLRKEHRASAHEEDPCDPIHTVGSLDSILSSGSRESVISSVSIRKEAATHRNFMY</sequence>
<gene>
    <name evidence="2" type="primary">Acey_s0029.g1918</name>
    <name evidence="2" type="ORF">Y032_0029g1918</name>
</gene>
<dbReference type="OrthoDB" id="5856197at2759"/>
<dbReference type="AlphaFoldDB" id="A0A016USF0"/>
<proteinExistence type="predicted"/>
<keyword evidence="3" id="KW-1185">Reference proteome</keyword>
<evidence type="ECO:0000313" key="3">
    <source>
        <dbReference type="Proteomes" id="UP000024635"/>
    </source>
</evidence>
<feature type="region of interest" description="Disordered" evidence="1">
    <location>
        <begin position="348"/>
        <end position="379"/>
    </location>
</feature>
<organism evidence="2 3">
    <name type="scientific">Ancylostoma ceylanicum</name>
    <dbReference type="NCBI Taxonomy" id="53326"/>
    <lineage>
        <taxon>Eukaryota</taxon>
        <taxon>Metazoa</taxon>
        <taxon>Ecdysozoa</taxon>
        <taxon>Nematoda</taxon>
        <taxon>Chromadorea</taxon>
        <taxon>Rhabditida</taxon>
        <taxon>Rhabditina</taxon>
        <taxon>Rhabditomorpha</taxon>
        <taxon>Strongyloidea</taxon>
        <taxon>Ancylostomatidae</taxon>
        <taxon>Ancylostomatinae</taxon>
        <taxon>Ancylostoma</taxon>
    </lineage>
</organism>
<feature type="compositionally biased region" description="Basic and acidic residues" evidence="1">
    <location>
        <begin position="358"/>
        <end position="368"/>
    </location>
</feature>
<evidence type="ECO:0000313" key="2">
    <source>
        <dbReference type="EMBL" id="EYC17861.1"/>
    </source>
</evidence>
<dbReference type="STRING" id="53326.A0A016USF0"/>
<feature type="compositionally biased region" description="Polar residues" evidence="1">
    <location>
        <begin position="348"/>
        <end position="357"/>
    </location>
</feature>
<comment type="caution">
    <text evidence="2">The sequence shown here is derived from an EMBL/GenBank/DDBJ whole genome shotgun (WGS) entry which is preliminary data.</text>
</comment>
<feature type="compositionally biased region" description="Polar residues" evidence="1">
    <location>
        <begin position="164"/>
        <end position="175"/>
    </location>
</feature>
<evidence type="ECO:0000256" key="1">
    <source>
        <dbReference type="SAM" id="MobiDB-lite"/>
    </source>
</evidence>
<feature type="compositionally biased region" description="Acidic residues" evidence="1">
    <location>
        <begin position="406"/>
        <end position="420"/>
    </location>
</feature>
<feature type="region of interest" description="Disordered" evidence="1">
    <location>
        <begin position="257"/>
        <end position="305"/>
    </location>
</feature>
<feature type="compositionally biased region" description="Basic and acidic residues" evidence="1">
    <location>
        <begin position="211"/>
        <end position="233"/>
    </location>
</feature>
<dbReference type="EMBL" id="JARK01001365">
    <property type="protein sequence ID" value="EYC17861.1"/>
    <property type="molecule type" value="Genomic_DNA"/>
</dbReference>
<feature type="region of interest" description="Disordered" evidence="1">
    <location>
        <begin position="139"/>
        <end position="239"/>
    </location>
</feature>